<evidence type="ECO:0000313" key="2">
    <source>
        <dbReference type="EMBL" id="PEN07104.1"/>
    </source>
</evidence>
<gene>
    <name evidence="2" type="ORF">CRI93_08190</name>
</gene>
<feature type="signal peptide" evidence="1">
    <location>
        <begin position="1"/>
        <end position="19"/>
    </location>
</feature>
<comment type="caution">
    <text evidence="2">The sequence shown here is derived from an EMBL/GenBank/DDBJ whole genome shotgun (WGS) entry which is preliminary data.</text>
</comment>
<protein>
    <recommendedName>
        <fullName evidence="4">6-bladed beta-propeller</fullName>
    </recommendedName>
</protein>
<dbReference type="Pfam" id="PF17170">
    <property type="entry name" value="DUF5128"/>
    <property type="match status" value="1"/>
</dbReference>
<evidence type="ECO:0008006" key="4">
    <source>
        <dbReference type="Google" id="ProtNLM"/>
    </source>
</evidence>
<keyword evidence="1" id="KW-0732">Signal</keyword>
<dbReference type="Gene3D" id="2.120.10.30">
    <property type="entry name" value="TolB, C-terminal domain"/>
    <property type="match status" value="1"/>
</dbReference>
<proteinExistence type="predicted"/>
<keyword evidence="3" id="KW-1185">Reference proteome</keyword>
<evidence type="ECO:0000256" key="1">
    <source>
        <dbReference type="SAM" id="SignalP"/>
    </source>
</evidence>
<dbReference type="Proteomes" id="UP000221024">
    <property type="component" value="Unassembled WGS sequence"/>
</dbReference>
<name>A0A2H3NLT1_9BACT</name>
<dbReference type="InterPro" id="IPR011042">
    <property type="entry name" value="6-blade_b-propeller_TolB-like"/>
</dbReference>
<organism evidence="2 3">
    <name type="scientific">Longimonas halophila</name>
    <dbReference type="NCBI Taxonomy" id="1469170"/>
    <lineage>
        <taxon>Bacteria</taxon>
        <taxon>Pseudomonadati</taxon>
        <taxon>Rhodothermota</taxon>
        <taxon>Rhodothermia</taxon>
        <taxon>Rhodothermales</taxon>
        <taxon>Salisaetaceae</taxon>
        <taxon>Longimonas</taxon>
    </lineage>
</organism>
<dbReference type="EMBL" id="PDEP01000006">
    <property type="protein sequence ID" value="PEN07104.1"/>
    <property type="molecule type" value="Genomic_DNA"/>
</dbReference>
<sequence length="360" mass="40707">MYWCLNRYVWLAVVCIVTAASSTLSSELVTSYDWIMEEHESSIVIGHEEDPEGRFFGDLTDVLVDGNHIYTLDRDKHQLAVDATTGERVYESGSEGRGPGEFMSPSRLFKTPDGHIGILEAYGRQSFFTTPAHSVNSFGFSYSERLIFESEPKDICFSEETVYAYVSPQGVSDQEENDHVILRMDPPYEVPDYFGRLPSHLDDFEPKFHSLMTAGRLHCMGDDRIIAVHAYSNEVDIYKDGVLQHTVSIPNLKPTSLSVDTFDGRPYVGIDPNDSHSPVSTVSLENDDMLVQYRYTPDDWHPNREHSPFTYDTFVLNVENGTVASLGTTDRIFHAIDCNGYVAQQTDPFPTIHIVHRNDI</sequence>
<dbReference type="AlphaFoldDB" id="A0A2H3NLT1"/>
<feature type="chain" id="PRO_5013736247" description="6-bladed beta-propeller" evidence="1">
    <location>
        <begin position="20"/>
        <end position="360"/>
    </location>
</feature>
<accession>A0A2H3NLT1</accession>
<evidence type="ECO:0000313" key="3">
    <source>
        <dbReference type="Proteomes" id="UP000221024"/>
    </source>
</evidence>
<reference evidence="2 3" key="1">
    <citation type="submission" date="2017-10" db="EMBL/GenBank/DDBJ databases">
        <title>Draft genome of Longimonas halophila.</title>
        <authorList>
            <person name="Goh K.M."/>
            <person name="Shamsir M.S."/>
            <person name="Lim S.W."/>
        </authorList>
    </citation>
    <scope>NUCLEOTIDE SEQUENCE [LARGE SCALE GENOMIC DNA]</scope>
    <source>
        <strain evidence="2 3">KCTC 42399</strain>
    </source>
</reference>